<gene>
    <name evidence="2" type="ORF">Val02_11570</name>
</gene>
<reference evidence="2" key="1">
    <citation type="submission" date="2021-01" db="EMBL/GenBank/DDBJ databases">
        <title>Whole genome shotgun sequence of Virgisporangium aliadipatigenens NBRC 105644.</title>
        <authorList>
            <person name="Komaki H."/>
            <person name="Tamura T."/>
        </authorList>
    </citation>
    <scope>NUCLEOTIDE SEQUENCE</scope>
    <source>
        <strain evidence="2">NBRC 105644</strain>
    </source>
</reference>
<sequence length="115" mass="11037">MLTPFLLPAGGGGSGAFGDGRGLVPAEADGAALDGAALADGSGAPPVTSTEGPAVVGAADPAAGFGGRLVPQAATARAVTATTAPATRARRVRESFIASDDKARSPSRPRALSPS</sequence>
<accession>A0A8J3YHX9</accession>
<evidence type="ECO:0000313" key="3">
    <source>
        <dbReference type="Proteomes" id="UP000619260"/>
    </source>
</evidence>
<dbReference type="EMBL" id="BOPF01000003">
    <property type="protein sequence ID" value="GIJ44271.1"/>
    <property type="molecule type" value="Genomic_DNA"/>
</dbReference>
<organism evidence="2 3">
    <name type="scientific">Virgisporangium aliadipatigenens</name>
    <dbReference type="NCBI Taxonomy" id="741659"/>
    <lineage>
        <taxon>Bacteria</taxon>
        <taxon>Bacillati</taxon>
        <taxon>Actinomycetota</taxon>
        <taxon>Actinomycetes</taxon>
        <taxon>Micromonosporales</taxon>
        <taxon>Micromonosporaceae</taxon>
        <taxon>Virgisporangium</taxon>
    </lineage>
</organism>
<feature type="compositionally biased region" description="Gly residues" evidence="1">
    <location>
        <begin position="9"/>
        <end position="21"/>
    </location>
</feature>
<proteinExistence type="predicted"/>
<evidence type="ECO:0000313" key="2">
    <source>
        <dbReference type="EMBL" id="GIJ44271.1"/>
    </source>
</evidence>
<feature type="compositionally biased region" description="Low complexity" evidence="1">
    <location>
        <begin position="106"/>
        <end position="115"/>
    </location>
</feature>
<dbReference type="Proteomes" id="UP000619260">
    <property type="component" value="Unassembled WGS sequence"/>
</dbReference>
<dbReference type="AlphaFoldDB" id="A0A8J3YHX9"/>
<feature type="region of interest" description="Disordered" evidence="1">
    <location>
        <begin position="1"/>
        <end position="23"/>
    </location>
</feature>
<name>A0A8J3YHX9_9ACTN</name>
<comment type="caution">
    <text evidence="2">The sequence shown here is derived from an EMBL/GenBank/DDBJ whole genome shotgun (WGS) entry which is preliminary data.</text>
</comment>
<keyword evidence="3" id="KW-1185">Reference proteome</keyword>
<evidence type="ECO:0000256" key="1">
    <source>
        <dbReference type="SAM" id="MobiDB-lite"/>
    </source>
</evidence>
<feature type="region of interest" description="Disordered" evidence="1">
    <location>
        <begin position="79"/>
        <end position="115"/>
    </location>
</feature>
<protein>
    <submittedName>
        <fullName evidence="2">Uncharacterized protein</fullName>
    </submittedName>
</protein>